<keyword evidence="9 12" id="KW-0067">ATP-binding</keyword>
<dbReference type="InterPro" id="IPR011701">
    <property type="entry name" value="MFS"/>
</dbReference>
<dbReference type="InterPro" id="IPR020846">
    <property type="entry name" value="MFS_dom"/>
</dbReference>
<feature type="transmembrane region" description="Helical" evidence="13">
    <location>
        <begin position="416"/>
        <end position="438"/>
    </location>
</feature>
<feature type="transmembrane region" description="Helical" evidence="13">
    <location>
        <begin position="318"/>
        <end position="335"/>
    </location>
</feature>
<feature type="transmembrane region" description="Helical" evidence="13">
    <location>
        <begin position="341"/>
        <end position="364"/>
    </location>
</feature>
<evidence type="ECO:0000256" key="1">
    <source>
        <dbReference type="ARBA" id="ARBA00004651"/>
    </source>
</evidence>
<comment type="subcellular location">
    <subcellularLocation>
        <location evidence="1">Cell membrane</location>
        <topology evidence="1">Multi-pass membrane protein</topology>
    </subcellularLocation>
</comment>
<evidence type="ECO:0000256" key="3">
    <source>
        <dbReference type="ARBA" id="ARBA00022475"/>
    </source>
</evidence>
<keyword evidence="7 12" id="KW-0547">Nucleotide-binding</keyword>
<evidence type="ECO:0000256" key="11">
    <source>
        <dbReference type="ARBA" id="ARBA00023136"/>
    </source>
</evidence>
<dbReference type="PROSITE" id="PS01331">
    <property type="entry name" value="THYMIDYLATE_KINASE"/>
    <property type="match status" value="1"/>
</dbReference>
<evidence type="ECO:0000313" key="16">
    <source>
        <dbReference type="Proteomes" id="UP001240447"/>
    </source>
</evidence>
<dbReference type="Pfam" id="PF07690">
    <property type="entry name" value="MFS_1"/>
    <property type="match status" value="1"/>
</dbReference>
<feature type="transmembrane region" description="Helical" evidence="13">
    <location>
        <begin position="376"/>
        <end position="404"/>
    </location>
</feature>
<feature type="binding site" evidence="12">
    <location>
        <begin position="477"/>
        <end position="484"/>
    </location>
    <ligand>
        <name>ATP</name>
        <dbReference type="ChEBI" id="CHEBI:30616"/>
    </ligand>
</feature>
<keyword evidence="6 12" id="KW-0545">Nucleotide biosynthesis</keyword>
<dbReference type="InterPro" id="IPR018095">
    <property type="entry name" value="Thymidylate_kin_CS"/>
</dbReference>
<dbReference type="EC" id="2.7.4.9" evidence="12"/>
<dbReference type="InterPro" id="IPR027417">
    <property type="entry name" value="P-loop_NTPase"/>
</dbReference>
<dbReference type="GO" id="GO:0004798">
    <property type="term" value="F:dTMP kinase activity"/>
    <property type="evidence" value="ECO:0007669"/>
    <property type="project" value="UniProtKB-EC"/>
</dbReference>
<comment type="catalytic activity">
    <reaction evidence="12">
        <text>dTMP + ATP = dTDP + ADP</text>
        <dbReference type="Rhea" id="RHEA:13517"/>
        <dbReference type="ChEBI" id="CHEBI:30616"/>
        <dbReference type="ChEBI" id="CHEBI:58369"/>
        <dbReference type="ChEBI" id="CHEBI:63528"/>
        <dbReference type="ChEBI" id="CHEBI:456216"/>
        <dbReference type="EC" id="2.7.4.9"/>
    </reaction>
</comment>
<dbReference type="SUPFAM" id="SSF52540">
    <property type="entry name" value="P-loop containing nucleoside triphosphate hydrolases"/>
    <property type="match status" value="1"/>
</dbReference>
<keyword evidence="11 13" id="KW-0472">Membrane</keyword>
<dbReference type="EMBL" id="JAUSQM010000001">
    <property type="protein sequence ID" value="MDP9820932.1"/>
    <property type="molecule type" value="Genomic_DNA"/>
</dbReference>
<comment type="function">
    <text evidence="12">Phosphorylation of dTMP to form dTDP in both de novo and salvage pathways of dTTP synthesis.</text>
</comment>
<keyword evidence="2" id="KW-0813">Transport</keyword>
<evidence type="ECO:0000259" key="14">
    <source>
        <dbReference type="PROSITE" id="PS50850"/>
    </source>
</evidence>
<organism evidence="15 16">
    <name type="scientific">Nocardioides massiliensis</name>
    <dbReference type="NCBI Taxonomy" id="1325935"/>
    <lineage>
        <taxon>Bacteria</taxon>
        <taxon>Bacillati</taxon>
        <taxon>Actinomycetota</taxon>
        <taxon>Actinomycetes</taxon>
        <taxon>Propionibacteriales</taxon>
        <taxon>Nocardioidaceae</taxon>
        <taxon>Nocardioides</taxon>
    </lineage>
</organism>
<evidence type="ECO:0000256" key="12">
    <source>
        <dbReference type="HAMAP-Rule" id="MF_00165"/>
    </source>
</evidence>
<dbReference type="Pfam" id="PF02223">
    <property type="entry name" value="Thymidylate_kin"/>
    <property type="match status" value="1"/>
</dbReference>
<keyword evidence="5 13" id="KW-0812">Transmembrane</keyword>
<evidence type="ECO:0000256" key="5">
    <source>
        <dbReference type="ARBA" id="ARBA00022692"/>
    </source>
</evidence>
<dbReference type="InterPro" id="IPR039430">
    <property type="entry name" value="Thymidylate_kin-like_dom"/>
</dbReference>
<keyword evidence="4 12" id="KW-0808">Transferase</keyword>
<dbReference type="SUPFAM" id="SSF103473">
    <property type="entry name" value="MFS general substrate transporter"/>
    <property type="match status" value="1"/>
</dbReference>
<accession>A0ABT9NKI9</accession>
<feature type="transmembrane region" description="Helical" evidence="13">
    <location>
        <begin position="286"/>
        <end position="306"/>
    </location>
</feature>
<dbReference type="InterPro" id="IPR036259">
    <property type="entry name" value="MFS_trans_sf"/>
</dbReference>
<evidence type="ECO:0000256" key="8">
    <source>
        <dbReference type="ARBA" id="ARBA00022777"/>
    </source>
</evidence>
<dbReference type="HAMAP" id="MF_00165">
    <property type="entry name" value="Thymidylate_kinase"/>
    <property type="match status" value="1"/>
</dbReference>
<evidence type="ECO:0000313" key="15">
    <source>
        <dbReference type="EMBL" id="MDP9820932.1"/>
    </source>
</evidence>
<dbReference type="CDD" id="cd01672">
    <property type="entry name" value="TMPK"/>
    <property type="match status" value="1"/>
</dbReference>
<sequence>MTEISAASTHSLTAVLKYRDFRNLWIGLGLSSLGDWIGLLALTALANQQSGELAAVLGGADEYALANFAIAGVLLMRVLPALVMGPIAGWFADRLDRRTVLIWGDYVRAALFLSIPLVGSLWWVFVATVLIEMVSLVWGPAKDATVPNLVPRARLEAANQISLATTYGSALPAALLFTALTLSSQFYDYAFGWLAPDPVDFALLFNAVSFFVSGIVIARLRDIPRGPAGGETGESPLKVVVDGWKYVGGTPLVRGLVVGIIGAFAAGGVVIALARTFVADLGGGDPAYGVLFAAVFLGLGLGMWRGTRLLQGLSRRRLFGVALTTAGLLLFPLAALQSLEVVTAVTVLVGFAAGVAWITGNTMLGLEVPDEIRGRTFAFVGSMIRLALSVVLAMAPLVAGLIGAHSIQLPNTDRVLVYNGAAWTLLIAAVLMTVVGVISYRQMDDRSGVPLRTDLRRAFGGSPGLFSATGVFLALEGGEGGGKSTQAEWLCRWLEEEGYAVVLTRQPGGTEVGRRLREIVLSLETGDLSDRTETLLYAADKAEHVDTVIAPALARSEVVITDRYVDSTLAYQGAGRALPQAEIEKVARWATRDLRPHLTIVLDVDPAEGMSRFEGRDRIESESLEFHERVRQAFLHMAAAKPEHYVVIDARRPVEEVSEEIRRRVEPLLLQATRSGQVEASDDA</sequence>
<evidence type="ECO:0000256" key="7">
    <source>
        <dbReference type="ARBA" id="ARBA00022741"/>
    </source>
</evidence>
<dbReference type="Proteomes" id="UP001240447">
    <property type="component" value="Unassembled WGS sequence"/>
</dbReference>
<keyword evidence="10 13" id="KW-1133">Transmembrane helix</keyword>
<evidence type="ECO:0000256" key="10">
    <source>
        <dbReference type="ARBA" id="ARBA00022989"/>
    </source>
</evidence>
<feature type="transmembrane region" description="Helical" evidence="13">
    <location>
        <begin position="65"/>
        <end position="92"/>
    </location>
</feature>
<dbReference type="PROSITE" id="PS50850">
    <property type="entry name" value="MFS"/>
    <property type="match status" value="1"/>
</dbReference>
<dbReference type="Gene3D" id="1.20.1250.20">
    <property type="entry name" value="MFS general substrate transporter like domains"/>
    <property type="match status" value="2"/>
</dbReference>
<evidence type="ECO:0000256" key="4">
    <source>
        <dbReference type="ARBA" id="ARBA00022679"/>
    </source>
</evidence>
<evidence type="ECO:0000256" key="6">
    <source>
        <dbReference type="ARBA" id="ARBA00022727"/>
    </source>
</evidence>
<proteinExistence type="inferred from homology"/>
<keyword evidence="16" id="KW-1185">Reference proteome</keyword>
<evidence type="ECO:0000256" key="2">
    <source>
        <dbReference type="ARBA" id="ARBA00022448"/>
    </source>
</evidence>
<gene>
    <name evidence="12" type="primary">tmk</name>
    <name evidence="15" type="ORF">J2S59_000741</name>
</gene>
<feature type="transmembrane region" description="Helical" evidence="13">
    <location>
        <begin position="24"/>
        <end position="45"/>
    </location>
</feature>
<keyword evidence="3" id="KW-1003">Cell membrane</keyword>
<dbReference type="InterPro" id="IPR018094">
    <property type="entry name" value="Thymidylate_kinase"/>
</dbReference>
<feature type="transmembrane region" description="Helical" evidence="13">
    <location>
        <begin position="252"/>
        <end position="274"/>
    </location>
</feature>
<dbReference type="PANTHER" id="PTHR43266">
    <property type="entry name" value="MACROLIDE-EFFLUX PROTEIN"/>
    <property type="match status" value="1"/>
</dbReference>
<dbReference type="Gene3D" id="3.40.50.300">
    <property type="entry name" value="P-loop containing nucleotide triphosphate hydrolases"/>
    <property type="match status" value="1"/>
</dbReference>
<feature type="domain" description="Major facilitator superfamily (MFS) profile" evidence="14">
    <location>
        <begin position="27"/>
        <end position="447"/>
    </location>
</feature>
<keyword evidence="8 12" id="KW-0418">Kinase</keyword>
<dbReference type="CDD" id="cd06173">
    <property type="entry name" value="MFS_MefA_like"/>
    <property type="match status" value="1"/>
</dbReference>
<feature type="transmembrane region" description="Helical" evidence="13">
    <location>
        <begin position="201"/>
        <end position="220"/>
    </location>
</feature>
<dbReference type="RefSeq" id="WP_306824819.1">
    <property type="nucleotide sequence ID" value="NZ_JAUSQM010000001.1"/>
</dbReference>
<evidence type="ECO:0000256" key="9">
    <source>
        <dbReference type="ARBA" id="ARBA00022840"/>
    </source>
</evidence>
<reference evidence="15 16" key="1">
    <citation type="submission" date="2023-07" db="EMBL/GenBank/DDBJ databases">
        <title>Sequencing the genomes of 1000 actinobacteria strains.</title>
        <authorList>
            <person name="Klenk H.-P."/>
        </authorList>
    </citation>
    <scope>NUCLEOTIDE SEQUENCE [LARGE SCALE GENOMIC DNA]</scope>
    <source>
        <strain evidence="15 16">GD13</strain>
    </source>
</reference>
<evidence type="ECO:0000256" key="13">
    <source>
        <dbReference type="SAM" id="Phobius"/>
    </source>
</evidence>
<comment type="caution">
    <text evidence="15">The sequence shown here is derived from an EMBL/GenBank/DDBJ whole genome shotgun (WGS) entry which is preliminary data.</text>
</comment>
<dbReference type="NCBIfam" id="TIGR00041">
    <property type="entry name" value="DTMP_kinase"/>
    <property type="match status" value="1"/>
</dbReference>
<protein>
    <recommendedName>
        <fullName evidence="12">Thymidylate kinase</fullName>
        <ecNumber evidence="12">2.7.4.9</ecNumber>
    </recommendedName>
    <alternativeName>
        <fullName evidence="12">dTMP kinase</fullName>
    </alternativeName>
</protein>
<name>A0ABT9NKI9_9ACTN</name>
<comment type="similarity">
    <text evidence="12">Belongs to the thymidylate kinase family.</text>
</comment>
<dbReference type="PANTHER" id="PTHR43266:SF10">
    <property type="entry name" value="BACILYSIN EXPORTER BACE-RELATED"/>
    <property type="match status" value="1"/>
</dbReference>